<protein>
    <recommendedName>
        <fullName evidence="1">Zinc finger CHC2-type domain-containing protein</fullName>
    </recommendedName>
</protein>
<name>A0A540VMZ9_9GAMM</name>
<dbReference type="Gene3D" id="3.90.580.10">
    <property type="entry name" value="Zinc finger, CHC2-type domain"/>
    <property type="match status" value="1"/>
</dbReference>
<dbReference type="EMBL" id="VIFK01000275">
    <property type="protein sequence ID" value="TQE98122.1"/>
    <property type="molecule type" value="Genomic_DNA"/>
</dbReference>
<evidence type="ECO:0000313" key="2">
    <source>
        <dbReference type="EMBL" id="TQE98122.1"/>
    </source>
</evidence>
<accession>A0A540VMZ9</accession>
<sequence length="79" mass="8755">MARIPDDEIRRIKAEVPIRSYLEGRGHAFRQHGADIVCPCPFPDHDDGTPSFIVSEAKNVYGKSQDSHSIATPRLVGPK</sequence>
<dbReference type="GO" id="GO:0008270">
    <property type="term" value="F:zinc ion binding"/>
    <property type="evidence" value="ECO:0007669"/>
    <property type="project" value="InterPro"/>
</dbReference>
<feature type="non-terminal residue" evidence="2">
    <location>
        <position position="79"/>
    </location>
</feature>
<evidence type="ECO:0000259" key="1">
    <source>
        <dbReference type="Pfam" id="PF01807"/>
    </source>
</evidence>
<dbReference type="SUPFAM" id="SSF57783">
    <property type="entry name" value="Zinc beta-ribbon"/>
    <property type="match status" value="1"/>
</dbReference>
<gene>
    <name evidence="2" type="ORF">FKY71_15465</name>
</gene>
<dbReference type="Pfam" id="PF01807">
    <property type="entry name" value="Zn_ribbon_DnaG"/>
    <property type="match status" value="1"/>
</dbReference>
<dbReference type="GO" id="GO:0003899">
    <property type="term" value="F:DNA-directed RNA polymerase activity"/>
    <property type="evidence" value="ECO:0007669"/>
    <property type="project" value="InterPro"/>
</dbReference>
<dbReference type="GO" id="GO:0006260">
    <property type="term" value="P:DNA replication"/>
    <property type="evidence" value="ECO:0007669"/>
    <property type="project" value="InterPro"/>
</dbReference>
<comment type="caution">
    <text evidence="2">The sequence shown here is derived from an EMBL/GenBank/DDBJ whole genome shotgun (WGS) entry which is preliminary data.</text>
</comment>
<evidence type="ECO:0000313" key="3">
    <source>
        <dbReference type="Proteomes" id="UP000315400"/>
    </source>
</evidence>
<dbReference type="InterPro" id="IPR002694">
    <property type="entry name" value="Znf_CHC2"/>
</dbReference>
<dbReference type="AlphaFoldDB" id="A0A540VMZ9"/>
<organism evidence="2 3">
    <name type="scientific">Spiribacter salinus</name>
    <dbReference type="NCBI Taxonomy" id="1335746"/>
    <lineage>
        <taxon>Bacteria</taxon>
        <taxon>Pseudomonadati</taxon>
        <taxon>Pseudomonadota</taxon>
        <taxon>Gammaproteobacteria</taxon>
        <taxon>Chromatiales</taxon>
        <taxon>Ectothiorhodospiraceae</taxon>
        <taxon>Spiribacter</taxon>
    </lineage>
</organism>
<dbReference type="Proteomes" id="UP000315400">
    <property type="component" value="Unassembled WGS sequence"/>
</dbReference>
<proteinExistence type="predicted"/>
<dbReference type="InterPro" id="IPR036977">
    <property type="entry name" value="DNA_primase_Znf_CHC2"/>
</dbReference>
<dbReference type="GO" id="GO:0003677">
    <property type="term" value="F:DNA binding"/>
    <property type="evidence" value="ECO:0007669"/>
    <property type="project" value="InterPro"/>
</dbReference>
<feature type="domain" description="Zinc finger CHC2-type" evidence="1">
    <location>
        <begin position="6"/>
        <end position="61"/>
    </location>
</feature>
<reference evidence="2 3" key="1">
    <citation type="submission" date="2019-06" db="EMBL/GenBank/DDBJ databases">
        <title>Metagenome assembled Genome of Spiribacter salinus SL48-SHIP from the microbial mat of Salt Lake 48 (Novosibirsk region, Russia).</title>
        <authorList>
            <person name="Shipova A."/>
            <person name="Rozanov A.S."/>
            <person name="Bryanskaya A.V."/>
            <person name="Peltek S.E."/>
        </authorList>
    </citation>
    <scope>NUCLEOTIDE SEQUENCE [LARGE SCALE GENOMIC DNA]</scope>
    <source>
        <strain evidence="2">SL48-SHIP-2</strain>
    </source>
</reference>